<dbReference type="Pfam" id="PF04784">
    <property type="entry name" value="DUF547"/>
    <property type="match status" value="1"/>
</dbReference>
<feature type="region of interest" description="Disordered" evidence="1">
    <location>
        <begin position="1"/>
        <end position="25"/>
    </location>
</feature>
<feature type="region of interest" description="Disordered" evidence="1">
    <location>
        <begin position="413"/>
        <end position="432"/>
    </location>
</feature>
<evidence type="ECO:0000259" key="3">
    <source>
        <dbReference type="PROSITE" id="PS50186"/>
    </source>
</evidence>
<dbReference type="Gene3D" id="1.10.10.10">
    <property type="entry name" value="Winged helix-like DNA-binding domain superfamily/Winged helix DNA-binding domain"/>
    <property type="match status" value="1"/>
</dbReference>
<feature type="compositionally biased region" description="Polar residues" evidence="1">
    <location>
        <begin position="106"/>
        <end position="115"/>
    </location>
</feature>
<name>A0A835I6X6_9MAGN</name>
<protein>
    <recommendedName>
        <fullName evidence="3">DEP domain-containing protein</fullName>
    </recommendedName>
</protein>
<feature type="compositionally biased region" description="Basic and acidic residues" evidence="1">
    <location>
        <begin position="8"/>
        <end position="25"/>
    </location>
</feature>
<dbReference type="Pfam" id="PF00610">
    <property type="entry name" value="DEP"/>
    <property type="match status" value="1"/>
</dbReference>
<organism evidence="4 5">
    <name type="scientific">Coptis chinensis</name>
    <dbReference type="NCBI Taxonomy" id="261450"/>
    <lineage>
        <taxon>Eukaryota</taxon>
        <taxon>Viridiplantae</taxon>
        <taxon>Streptophyta</taxon>
        <taxon>Embryophyta</taxon>
        <taxon>Tracheophyta</taxon>
        <taxon>Spermatophyta</taxon>
        <taxon>Magnoliopsida</taxon>
        <taxon>Ranunculales</taxon>
        <taxon>Ranunculaceae</taxon>
        <taxon>Coptidoideae</taxon>
        <taxon>Coptis</taxon>
    </lineage>
</organism>
<keyword evidence="2" id="KW-0812">Transmembrane</keyword>
<keyword evidence="5" id="KW-1185">Reference proteome</keyword>
<feature type="compositionally biased region" description="Basic and acidic residues" evidence="1">
    <location>
        <begin position="157"/>
        <end position="181"/>
    </location>
</feature>
<dbReference type="OrthoDB" id="418495at2759"/>
<feature type="transmembrane region" description="Helical" evidence="2">
    <location>
        <begin position="605"/>
        <end position="625"/>
    </location>
</feature>
<feature type="region of interest" description="Disordered" evidence="1">
    <location>
        <begin position="243"/>
        <end position="288"/>
    </location>
</feature>
<sequence length="697" mass="79599">MDNTTHLQSEDQKVSSEMDDLQKEDQVEVFYEVQSSDNDDLQIEGEVLQQVELLNENDLHSEGKVPSAVQSSTSNDHEREDQGQVPSAIQSLNKNDLHSEGKVSSAIESLDNSDFQQEDKGELQSEMPSLNNSEENQNQHHNGLGEQCGDDQTTEITEAKAESPEGKFRSLEEIISEEKAVEPIFDGTEVPEPEATGVSSTRSSDLEPEAQGYAWPDKAVALKNFVREKSVVAVSTVIRRLSGKKDEDEQNYPESEEKNDNSTSSLKDEQDVDPDIQPKEVSQKSADRSTWNPLSFIKIGRDFDTDNRVELGETARTEDSFQTPAFKGRILLYTRLGCQESREARLFLHQRQLKYVEINIDVYPIRKLELEKFTRSSAVPYVFFNEHPVGGLRDLKELDESGKLKEKINDLIDEEPSSEAPVPPLSGEDDESCSGVIDELASIVKKMRESITVKDRFYRMRRFSYCFVGSEAVDFLAEDQYLERKEAIEFGRKLASKQFFGHVLEENVFEDGNHFYRFLDHDPVVSSQCYNIPRGILDVKPKPIIDIASRLRFLSLAIFEAYASEDGRHVDYRSIHGSEEFARYLRVVEELQRAEMLEMSREEKLAFFINLYNMMAIHAILMWGYPVGPLERRKMLGDFKYVIGGYTYSLSAIQNGILRCNQRPPYNLVKPFGVKDQRTKVWNSTLCNPRAYVNWSQ</sequence>
<dbReference type="EMBL" id="JADFTS010000004">
    <property type="protein sequence ID" value="KAF9610782.1"/>
    <property type="molecule type" value="Genomic_DNA"/>
</dbReference>
<dbReference type="Proteomes" id="UP000631114">
    <property type="component" value="Unassembled WGS sequence"/>
</dbReference>
<dbReference type="SMART" id="SM00049">
    <property type="entry name" value="DEP"/>
    <property type="match status" value="1"/>
</dbReference>
<evidence type="ECO:0000313" key="4">
    <source>
        <dbReference type="EMBL" id="KAF9610782.1"/>
    </source>
</evidence>
<dbReference type="GO" id="GO:0035556">
    <property type="term" value="P:intracellular signal transduction"/>
    <property type="evidence" value="ECO:0007669"/>
    <property type="project" value="InterPro"/>
</dbReference>
<dbReference type="CDD" id="cd04371">
    <property type="entry name" value="DEP"/>
    <property type="match status" value="1"/>
</dbReference>
<evidence type="ECO:0000313" key="5">
    <source>
        <dbReference type="Proteomes" id="UP000631114"/>
    </source>
</evidence>
<feature type="compositionally biased region" description="Low complexity" evidence="1">
    <location>
        <begin position="129"/>
        <end position="142"/>
    </location>
</feature>
<dbReference type="PANTHER" id="PTHR46361:SF3">
    <property type="entry name" value="ELECTRON CARRIER_ PROTEIN DISULFIDE OXIDOREDUCTASE"/>
    <property type="match status" value="1"/>
</dbReference>
<dbReference type="InterPro" id="IPR036249">
    <property type="entry name" value="Thioredoxin-like_sf"/>
</dbReference>
<keyword evidence="2" id="KW-0472">Membrane</keyword>
<dbReference type="PROSITE" id="PS50186">
    <property type="entry name" value="DEP"/>
    <property type="match status" value="1"/>
</dbReference>
<dbReference type="Pfam" id="PF00462">
    <property type="entry name" value="Glutaredoxin"/>
    <property type="match status" value="1"/>
</dbReference>
<dbReference type="SUPFAM" id="SSF46785">
    <property type="entry name" value="Winged helix' DNA-binding domain"/>
    <property type="match status" value="1"/>
</dbReference>
<reference evidence="4 5" key="1">
    <citation type="submission" date="2020-10" db="EMBL/GenBank/DDBJ databases">
        <title>The Coptis chinensis genome and diversification of protoberbering-type alkaloids.</title>
        <authorList>
            <person name="Wang B."/>
            <person name="Shu S."/>
            <person name="Song C."/>
            <person name="Liu Y."/>
        </authorList>
    </citation>
    <scope>NUCLEOTIDE SEQUENCE [LARGE SCALE GENOMIC DNA]</scope>
    <source>
        <strain evidence="4">HL-2020</strain>
        <tissue evidence="4">Leaf</tissue>
    </source>
</reference>
<feature type="domain" description="DEP" evidence="3">
    <location>
        <begin position="447"/>
        <end position="520"/>
    </location>
</feature>
<dbReference type="PROSITE" id="PS51354">
    <property type="entry name" value="GLUTAREDOXIN_2"/>
    <property type="match status" value="1"/>
</dbReference>
<dbReference type="SUPFAM" id="SSF52833">
    <property type="entry name" value="Thioredoxin-like"/>
    <property type="match status" value="1"/>
</dbReference>
<feature type="compositionally biased region" description="Basic and acidic residues" evidence="1">
    <location>
        <begin position="276"/>
        <end position="287"/>
    </location>
</feature>
<evidence type="ECO:0000256" key="1">
    <source>
        <dbReference type="SAM" id="MobiDB-lite"/>
    </source>
</evidence>
<dbReference type="InterPro" id="IPR036390">
    <property type="entry name" value="WH_DNA-bd_sf"/>
</dbReference>
<feature type="compositionally biased region" description="Polar residues" evidence="1">
    <location>
        <begin position="84"/>
        <end position="94"/>
    </location>
</feature>
<feature type="region of interest" description="Disordered" evidence="1">
    <location>
        <begin position="54"/>
        <end position="210"/>
    </location>
</feature>
<dbReference type="Gene3D" id="3.40.30.10">
    <property type="entry name" value="Glutaredoxin"/>
    <property type="match status" value="1"/>
</dbReference>
<gene>
    <name evidence="4" type="ORF">IFM89_024891</name>
</gene>
<dbReference type="InterPro" id="IPR036388">
    <property type="entry name" value="WH-like_DNA-bd_sf"/>
</dbReference>
<dbReference type="InterPro" id="IPR006869">
    <property type="entry name" value="DUF547"/>
</dbReference>
<evidence type="ECO:0000256" key="2">
    <source>
        <dbReference type="SAM" id="Phobius"/>
    </source>
</evidence>
<keyword evidence="2" id="KW-1133">Transmembrane helix</keyword>
<comment type="caution">
    <text evidence="4">The sequence shown here is derived from an EMBL/GenBank/DDBJ whole genome shotgun (WGS) entry which is preliminary data.</text>
</comment>
<dbReference type="PANTHER" id="PTHR46361">
    <property type="entry name" value="ELECTRON CARRIER/ PROTEIN DISULFIDE OXIDOREDUCTASE"/>
    <property type="match status" value="1"/>
</dbReference>
<dbReference type="AlphaFoldDB" id="A0A835I6X6"/>
<dbReference type="InterPro" id="IPR000591">
    <property type="entry name" value="DEP_dom"/>
</dbReference>
<dbReference type="InterPro" id="IPR002109">
    <property type="entry name" value="Glutaredoxin"/>
</dbReference>
<accession>A0A835I6X6</accession>
<proteinExistence type="predicted"/>